<feature type="compositionally biased region" description="Basic residues" evidence="1">
    <location>
        <begin position="51"/>
        <end position="63"/>
    </location>
</feature>
<feature type="region of interest" description="Disordered" evidence="1">
    <location>
        <begin position="39"/>
        <end position="63"/>
    </location>
</feature>
<protein>
    <submittedName>
        <fullName evidence="2">Uncharacterized protein</fullName>
    </submittedName>
</protein>
<evidence type="ECO:0000256" key="1">
    <source>
        <dbReference type="SAM" id="MobiDB-lite"/>
    </source>
</evidence>
<gene>
    <name evidence="2" type="ORF">IPOD504_LOCUS5246</name>
</gene>
<evidence type="ECO:0000313" key="3">
    <source>
        <dbReference type="Proteomes" id="UP000837857"/>
    </source>
</evidence>
<dbReference type="EMBL" id="OW152828">
    <property type="protein sequence ID" value="CAH2045828.1"/>
    <property type="molecule type" value="Genomic_DNA"/>
</dbReference>
<dbReference type="Proteomes" id="UP000837857">
    <property type="component" value="Chromosome 16"/>
</dbReference>
<proteinExistence type="predicted"/>
<evidence type="ECO:0000313" key="2">
    <source>
        <dbReference type="EMBL" id="CAH2045828.1"/>
    </source>
</evidence>
<accession>A0ABN8I478</accession>
<name>A0ABN8I478_9NEOP</name>
<feature type="non-terminal residue" evidence="2">
    <location>
        <position position="86"/>
    </location>
</feature>
<keyword evidence="3" id="KW-1185">Reference proteome</keyword>
<sequence length="86" mass="9286">MPLFIAKVAYAVVNGASDVQMNPIARDYAALAPKQRLSAAHRIPGTNRSTRSAKKSRARPSKQHWAVKRSLLTAIGLERGQATGGF</sequence>
<organism evidence="2 3">
    <name type="scientific">Iphiclides podalirius</name>
    <name type="common">scarce swallowtail</name>
    <dbReference type="NCBI Taxonomy" id="110791"/>
    <lineage>
        <taxon>Eukaryota</taxon>
        <taxon>Metazoa</taxon>
        <taxon>Ecdysozoa</taxon>
        <taxon>Arthropoda</taxon>
        <taxon>Hexapoda</taxon>
        <taxon>Insecta</taxon>
        <taxon>Pterygota</taxon>
        <taxon>Neoptera</taxon>
        <taxon>Endopterygota</taxon>
        <taxon>Lepidoptera</taxon>
        <taxon>Glossata</taxon>
        <taxon>Ditrysia</taxon>
        <taxon>Papilionoidea</taxon>
        <taxon>Papilionidae</taxon>
        <taxon>Papilioninae</taxon>
        <taxon>Iphiclides</taxon>
    </lineage>
</organism>
<reference evidence="2" key="1">
    <citation type="submission" date="2022-03" db="EMBL/GenBank/DDBJ databases">
        <authorList>
            <person name="Martin H S."/>
        </authorList>
    </citation>
    <scope>NUCLEOTIDE SEQUENCE</scope>
</reference>